<evidence type="ECO:0008006" key="3">
    <source>
        <dbReference type="Google" id="ProtNLM"/>
    </source>
</evidence>
<dbReference type="EMBL" id="JAGIKT010000113">
    <property type="protein sequence ID" value="MBP0116050.1"/>
    <property type="molecule type" value="Genomic_DNA"/>
</dbReference>
<dbReference type="SUPFAM" id="SSF53335">
    <property type="entry name" value="S-adenosyl-L-methionine-dependent methyltransferases"/>
    <property type="match status" value="1"/>
</dbReference>
<reference evidence="1 2" key="1">
    <citation type="submission" date="2021-03" db="EMBL/GenBank/DDBJ databases">
        <title>Genome Sequence of Bradyrhizobium vignae strain ISRA400.</title>
        <authorList>
            <person name="Tisa L.S."/>
            <person name="Svistoonoff S."/>
            <person name="Hocher V."/>
            <person name="Fall S."/>
            <person name="Zaiya A."/>
            <person name="Naing D."/>
            <person name="Niang N."/>
            <person name="Diouf A."/>
            <person name="Dasylva M.C."/>
            <person name="Toure O."/>
            <person name="Gueye M."/>
            <person name="Gully D."/>
            <person name="Tisseyre P."/>
            <person name="Simpson S."/>
            <person name="Morris K."/>
            <person name="Thomas W.K."/>
        </authorList>
    </citation>
    <scope>NUCLEOTIDE SEQUENCE [LARGE SCALE GENOMIC DNA]</scope>
    <source>
        <strain evidence="1 2">ISRA400</strain>
    </source>
</reference>
<dbReference type="InterPro" id="IPR029063">
    <property type="entry name" value="SAM-dependent_MTases_sf"/>
</dbReference>
<dbReference type="Gene3D" id="3.40.50.150">
    <property type="entry name" value="Vaccinia Virus protein VP39"/>
    <property type="match status" value="1"/>
</dbReference>
<organism evidence="1 2">
    <name type="scientific">Bradyrhizobium vignae</name>
    <dbReference type="NCBI Taxonomy" id="1549949"/>
    <lineage>
        <taxon>Bacteria</taxon>
        <taxon>Pseudomonadati</taxon>
        <taxon>Pseudomonadota</taxon>
        <taxon>Alphaproteobacteria</taxon>
        <taxon>Hyphomicrobiales</taxon>
        <taxon>Nitrobacteraceae</taxon>
        <taxon>Bradyrhizobium</taxon>
    </lineage>
</organism>
<dbReference type="Proteomes" id="UP000669317">
    <property type="component" value="Unassembled WGS sequence"/>
</dbReference>
<dbReference type="Pfam" id="PF04989">
    <property type="entry name" value="RMNT_CmcI"/>
    <property type="match status" value="1"/>
</dbReference>
<dbReference type="InterPro" id="IPR007072">
    <property type="entry name" value="RNMT_CmcI"/>
</dbReference>
<dbReference type="RefSeq" id="WP_209296567.1">
    <property type="nucleotide sequence ID" value="NZ_JAGIKT010000113.1"/>
</dbReference>
<name>A0ABS4A6M1_9BRAD</name>
<protein>
    <recommendedName>
        <fullName evidence="3">Rhamnosyl O-methyltransferase</fullName>
    </recommendedName>
</protein>
<evidence type="ECO:0000313" key="1">
    <source>
        <dbReference type="EMBL" id="MBP0116050.1"/>
    </source>
</evidence>
<comment type="caution">
    <text evidence="1">The sequence shown here is derived from an EMBL/GenBank/DDBJ whole genome shotgun (WGS) entry which is preliminary data.</text>
</comment>
<keyword evidence="2" id="KW-1185">Reference proteome</keyword>
<proteinExistence type="predicted"/>
<accession>A0ABS4A6M1</accession>
<gene>
    <name evidence="1" type="ORF">JWS04_34315</name>
</gene>
<evidence type="ECO:0000313" key="2">
    <source>
        <dbReference type="Proteomes" id="UP000669317"/>
    </source>
</evidence>
<sequence length="267" mass="29758">MKLASGYEAFWEAAHKNYPDQIKSGGLLDLRFLGGFSSVVSSVVNDDYSDRFVKPSERGWTSSIYPLSFPMKASASIPKRSATVGALALTYKGLINIKTPFDLALYTRLIWELQPKTILELGSFQGGSGLWFADHMSLLCDSPGEVHSFDLHTKCIHESAKHPLLTFHQIDLSTVENLDKGLLTRLPHPWLVIDDAHVQVFSIFSYLSDLLISGDYYVIEDVTVDANREIIDGLQLAEQSGFLVDTYYTDAFGINLTCAPNAWLRKS</sequence>